<reference evidence="8" key="1">
    <citation type="submission" date="2015-01" db="EMBL/GenBank/DDBJ databases">
        <authorList>
            <person name="Durling Mikael"/>
        </authorList>
    </citation>
    <scope>NUCLEOTIDE SEQUENCE</scope>
</reference>
<dbReference type="GO" id="GO:0000176">
    <property type="term" value="C:nuclear exosome (RNase complex)"/>
    <property type="evidence" value="ECO:0007669"/>
    <property type="project" value="UniProtKB-ARBA"/>
</dbReference>
<dbReference type="Gene3D" id="3.30.230.70">
    <property type="entry name" value="GHMP Kinase, N-terminal domain"/>
    <property type="match status" value="1"/>
</dbReference>
<dbReference type="Pfam" id="PF01138">
    <property type="entry name" value="RNase_PH"/>
    <property type="match status" value="1"/>
</dbReference>
<dbReference type="GO" id="GO:0071028">
    <property type="term" value="P:nuclear mRNA surveillance"/>
    <property type="evidence" value="ECO:0007669"/>
    <property type="project" value="TreeGrafter"/>
</dbReference>
<dbReference type="EMBL" id="CDPU01000006">
    <property type="protein sequence ID" value="CEO47150.1"/>
    <property type="molecule type" value="Genomic_DNA"/>
</dbReference>
<keyword evidence="4" id="KW-0271">Exosome</keyword>
<dbReference type="Pfam" id="PF03725">
    <property type="entry name" value="RNase_PH_C"/>
    <property type="match status" value="1"/>
</dbReference>
<dbReference type="GO" id="GO:0016075">
    <property type="term" value="P:rRNA catabolic process"/>
    <property type="evidence" value="ECO:0007669"/>
    <property type="project" value="TreeGrafter"/>
</dbReference>
<dbReference type="PANTHER" id="PTHR11953:SF1">
    <property type="entry name" value="EXOSOME COMPLEX COMPONENT RRP46"/>
    <property type="match status" value="1"/>
</dbReference>
<dbReference type="CDD" id="cd11372">
    <property type="entry name" value="RNase_PH_RRP46"/>
    <property type="match status" value="1"/>
</dbReference>
<organism evidence="8">
    <name type="scientific">Bionectria ochroleuca</name>
    <name type="common">Gliocladium roseum</name>
    <dbReference type="NCBI Taxonomy" id="29856"/>
    <lineage>
        <taxon>Eukaryota</taxon>
        <taxon>Fungi</taxon>
        <taxon>Dikarya</taxon>
        <taxon>Ascomycota</taxon>
        <taxon>Pezizomycotina</taxon>
        <taxon>Sordariomycetes</taxon>
        <taxon>Hypocreomycetidae</taxon>
        <taxon>Hypocreales</taxon>
        <taxon>Bionectriaceae</taxon>
        <taxon>Clonostachys</taxon>
    </lineage>
</organism>
<dbReference type="SUPFAM" id="SSF54211">
    <property type="entry name" value="Ribosomal protein S5 domain 2-like"/>
    <property type="match status" value="1"/>
</dbReference>
<proteinExistence type="inferred from homology"/>
<dbReference type="PANTHER" id="PTHR11953">
    <property type="entry name" value="EXOSOME COMPLEX COMPONENT"/>
    <property type="match status" value="1"/>
</dbReference>
<dbReference type="GO" id="GO:0006364">
    <property type="term" value="P:rRNA processing"/>
    <property type="evidence" value="ECO:0007669"/>
    <property type="project" value="UniProtKB-KW"/>
</dbReference>
<keyword evidence="5" id="KW-0539">Nucleus</keyword>
<comment type="subcellular location">
    <subcellularLocation>
        <location evidence="1">Nucleus</location>
    </subcellularLocation>
</comment>
<protein>
    <submittedName>
        <fullName evidence="8">Uncharacterized protein</fullName>
    </submittedName>
</protein>
<dbReference type="GO" id="GO:0000177">
    <property type="term" value="C:cytoplasmic exosome (RNase complex)"/>
    <property type="evidence" value="ECO:0007669"/>
    <property type="project" value="TreeGrafter"/>
</dbReference>
<sequence length="252" mass="26787">MALSSQPAADLAPLPRADGSATFSHNGFVVTAAVNGPVEAPRRDENAFEALVDVVVRPAAGVGGTAERQLESILQSTLRQLIPIKDFPRTMIQITLQIVGIPENAYENAKILQAQLNLPVIPALLHAAILGLLTASIPLKTIVTACTVAITEDGASAGRVTLEPTAIEARRAKSLHVVGFTGDGGLLLSENTGSFSVEELAKVLELGEKACSRDHKDGTDVLMEDDEISSSSIRYFIRSVMQAKSAKDLHWK</sequence>
<gene>
    <name evidence="8" type="ORF">BN869_000003205_1</name>
</gene>
<dbReference type="AlphaFoldDB" id="A0A0B7JWV1"/>
<feature type="domain" description="Exoribonuclease phosphorolytic" evidence="7">
    <location>
        <begin position="142"/>
        <end position="209"/>
    </location>
</feature>
<evidence type="ECO:0000256" key="2">
    <source>
        <dbReference type="ARBA" id="ARBA00006678"/>
    </source>
</evidence>
<feature type="domain" description="Exoribonuclease phosphorolytic" evidence="6">
    <location>
        <begin position="14"/>
        <end position="138"/>
    </location>
</feature>
<evidence type="ECO:0000256" key="4">
    <source>
        <dbReference type="ARBA" id="ARBA00022835"/>
    </source>
</evidence>
<accession>A0A0B7JWV1</accession>
<comment type="similarity">
    <text evidence="2">Belongs to the RNase PH family.</text>
</comment>
<evidence type="ECO:0000259" key="6">
    <source>
        <dbReference type="Pfam" id="PF01138"/>
    </source>
</evidence>
<keyword evidence="3" id="KW-0698">rRNA processing</keyword>
<dbReference type="GO" id="GO:0071051">
    <property type="term" value="P:poly(A)-dependent snoRNA 3'-end processing"/>
    <property type="evidence" value="ECO:0007669"/>
    <property type="project" value="TreeGrafter"/>
</dbReference>
<evidence type="ECO:0000256" key="1">
    <source>
        <dbReference type="ARBA" id="ARBA00004123"/>
    </source>
</evidence>
<dbReference type="InterPro" id="IPR050080">
    <property type="entry name" value="RNase_PH"/>
</dbReference>
<name>A0A0B7JWV1_BIOOC</name>
<dbReference type="InterPro" id="IPR001247">
    <property type="entry name" value="ExoRNase_PH_dom1"/>
</dbReference>
<dbReference type="GO" id="GO:0034475">
    <property type="term" value="P:U4 snRNA 3'-end processing"/>
    <property type="evidence" value="ECO:0007669"/>
    <property type="project" value="TreeGrafter"/>
</dbReference>
<dbReference type="GO" id="GO:0003723">
    <property type="term" value="F:RNA binding"/>
    <property type="evidence" value="ECO:0007669"/>
    <property type="project" value="TreeGrafter"/>
</dbReference>
<evidence type="ECO:0000256" key="3">
    <source>
        <dbReference type="ARBA" id="ARBA00022552"/>
    </source>
</evidence>
<dbReference type="GO" id="GO:0005730">
    <property type="term" value="C:nucleolus"/>
    <property type="evidence" value="ECO:0007669"/>
    <property type="project" value="TreeGrafter"/>
</dbReference>
<dbReference type="InterPro" id="IPR015847">
    <property type="entry name" value="ExoRNase_PH_dom2"/>
</dbReference>
<dbReference type="InterPro" id="IPR020568">
    <property type="entry name" value="Ribosomal_Su5_D2-typ_SF"/>
</dbReference>
<dbReference type="InterPro" id="IPR027408">
    <property type="entry name" value="PNPase/RNase_PH_dom_sf"/>
</dbReference>
<evidence type="ECO:0000256" key="5">
    <source>
        <dbReference type="ARBA" id="ARBA00023242"/>
    </source>
</evidence>
<dbReference type="InterPro" id="IPR036345">
    <property type="entry name" value="ExoRNase_PH_dom2_sf"/>
</dbReference>
<evidence type="ECO:0000259" key="7">
    <source>
        <dbReference type="Pfam" id="PF03725"/>
    </source>
</evidence>
<dbReference type="SUPFAM" id="SSF55666">
    <property type="entry name" value="Ribonuclease PH domain 2-like"/>
    <property type="match status" value="1"/>
</dbReference>
<evidence type="ECO:0000313" key="8">
    <source>
        <dbReference type="EMBL" id="CEO47150.1"/>
    </source>
</evidence>